<dbReference type="AlphaFoldDB" id="A0A7K3PJT1"/>
<gene>
    <name evidence="2" type="ORF">G3I32_11620</name>
</gene>
<dbReference type="Pfam" id="PF13560">
    <property type="entry name" value="HTH_31"/>
    <property type="match status" value="1"/>
</dbReference>
<dbReference type="RefSeq" id="WP_164245127.1">
    <property type="nucleotide sequence ID" value="NZ_JAAGMA010000288.1"/>
</dbReference>
<dbReference type="Proteomes" id="UP000470446">
    <property type="component" value="Unassembled WGS sequence"/>
</dbReference>
<dbReference type="GO" id="GO:0003677">
    <property type="term" value="F:DNA binding"/>
    <property type="evidence" value="ECO:0007669"/>
    <property type="project" value="InterPro"/>
</dbReference>
<evidence type="ECO:0000313" key="3">
    <source>
        <dbReference type="Proteomes" id="UP000470446"/>
    </source>
</evidence>
<proteinExistence type="predicted"/>
<dbReference type="InterPro" id="IPR043917">
    <property type="entry name" value="DUF5753"/>
</dbReference>
<evidence type="ECO:0000259" key="1">
    <source>
        <dbReference type="PROSITE" id="PS50943"/>
    </source>
</evidence>
<dbReference type="Gene3D" id="1.10.260.40">
    <property type="entry name" value="lambda repressor-like DNA-binding domains"/>
    <property type="match status" value="1"/>
</dbReference>
<accession>A0A7K3PJT1</accession>
<comment type="caution">
    <text evidence="2">The sequence shown here is derived from an EMBL/GenBank/DDBJ whole genome shotgun (WGS) entry which is preliminary data.</text>
</comment>
<feature type="domain" description="HTH cro/C1-type" evidence="1">
    <location>
        <begin position="21"/>
        <end position="73"/>
    </location>
</feature>
<reference evidence="2 3" key="1">
    <citation type="submission" date="2020-01" db="EMBL/GenBank/DDBJ databases">
        <title>Insect and environment-associated Actinomycetes.</title>
        <authorList>
            <person name="Currrie C."/>
            <person name="Chevrette M."/>
            <person name="Carlson C."/>
            <person name="Stubbendieck R."/>
            <person name="Wendt-Pienkowski E."/>
        </authorList>
    </citation>
    <scope>NUCLEOTIDE SEQUENCE [LARGE SCALE GENOMIC DNA]</scope>
    <source>
        <strain evidence="2 3">SID14163</strain>
    </source>
</reference>
<name>A0A7K3PJT1_9ACTN</name>
<sequence length="291" mass="32955">MAQRRDIDGSTSVPTFYGKELRYQRERAGLSLEALVEGSFYGKSLLSDIERGKRRMPLDLARHVDRVLETDGFFERRCEDVRRARLAGCADYAFSVFELEGRAQEVEEWDPSLIPGPMQLAPYIRSVVLTAHPSASEETVVARIEARRARAWLFEDRHAPESWIVLHESILRKPINPPDVMADQLAHIVEVAHKRRVVMQILPLDSEVQPFLMGTTRLMTFADAPPVMYTEGMYSGRLVDDPSLVRQYAKAYGRLRAAALPPEPSLRLIEQAADGYRMGKYPDRSVPNGTA</sequence>
<dbReference type="SUPFAM" id="SSF47413">
    <property type="entry name" value="lambda repressor-like DNA-binding domains"/>
    <property type="match status" value="1"/>
</dbReference>
<dbReference type="EMBL" id="JAAGMA010000288">
    <property type="protein sequence ID" value="NEB09509.1"/>
    <property type="molecule type" value="Genomic_DNA"/>
</dbReference>
<evidence type="ECO:0000313" key="2">
    <source>
        <dbReference type="EMBL" id="NEB09509.1"/>
    </source>
</evidence>
<dbReference type="SMART" id="SM00530">
    <property type="entry name" value="HTH_XRE"/>
    <property type="match status" value="1"/>
</dbReference>
<dbReference type="InterPro" id="IPR010982">
    <property type="entry name" value="Lambda_DNA-bd_dom_sf"/>
</dbReference>
<dbReference type="PROSITE" id="PS50943">
    <property type="entry name" value="HTH_CROC1"/>
    <property type="match status" value="1"/>
</dbReference>
<protein>
    <submittedName>
        <fullName evidence="2">Helix-turn-helix transcriptional regulator</fullName>
    </submittedName>
</protein>
<dbReference type="CDD" id="cd00093">
    <property type="entry name" value="HTH_XRE"/>
    <property type="match status" value="1"/>
</dbReference>
<dbReference type="Pfam" id="PF19054">
    <property type="entry name" value="DUF5753"/>
    <property type="match status" value="1"/>
</dbReference>
<organism evidence="2 3">
    <name type="scientific">Streptomyces coelicoflavus</name>
    <dbReference type="NCBI Taxonomy" id="285562"/>
    <lineage>
        <taxon>Bacteria</taxon>
        <taxon>Bacillati</taxon>
        <taxon>Actinomycetota</taxon>
        <taxon>Actinomycetes</taxon>
        <taxon>Kitasatosporales</taxon>
        <taxon>Streptomycetaceae</taxon>
        <taxon>Streptomyces</taxon>
    </lineage>
</organism>
<dbReference type="InterPro" id="IPR001387">
    <property type="entry name" value="Cro/C1-type_HTH"/>
</dbReference>